<dbReference type="InterPro" id="IPR000249">
    <property type="entry name" value="BMC_dom"/>
</dbReference>
<keyword evidence="6" id="KW-1185">Reference proteome</keyword>
<dbReference type="Proteomes" id="UP000004754">
    <property type="component" value="Unassembled WGS sequence"/>
</dbReference>
<dbReference type="InterPro" id="IPR011238">
    <property type="entry name" value="Micro_shell_prot_PduT"/>
</dbReference>
<comment type="subcellular location">
    <subcellularLocation>
        <location evidence="1">Bacterial microcompartment</location>
    </subcellularLocation>
</comment>
<keyword evidence="2" id="KW-1283">Bacterial microcompartment</keyword>
<proteinExistence type="inferred from homology"/>
<dbReference type="PANTHER" id="PTHR33941:SF11">
    <property type="entry name" value="BACTERIAL MICROCOMPARTMENT SHELL PROTEIN PDUJ"/>
    <property type="match status" value="1"/>
</dbReference>
<dbReference type="HOGENOM" id="CLU_115793_0_0_9"/>
<dbReference type="RefSeq" id="WP_006599045.1">
    <property type="nucleotide sequence ID" value="NZ_GL622359.1"/>
</dbReference>
<dbReference type="STRING" id="887929.HMP0721_1623"/>
<reference evidence="5 6" key="1">
    <citation type="submission" date="2010-12" db="EMBL/GenBank/DDBJ databases">
        <authorList>
            <person name="Muzny D."/>
            <person name="Qin X."/>
            <person name="Deng J."/>
            <person name="Jiang H."/>
            <person name="Liu Y."/>
            <person name="Qu J."/>
            <person name="Song X.-Z."/>
            <person name="Zhang L."/>
            <person name="Thornton R."/>
            <person name="Coyle M."/>
            <person name="Francisco L."/>
            <person name="Jackson L."/>
            <person name="Javaid M."/>
            <person name="Korchina V."/>
            <person name="Kovar C."/>
            <person name="Mata R."/>
            <person name="Mathew T."/>
            <person name="Ngo R."/>
            <person name="Nguyen L."/>
            <person name="Nguyen N."/>
            <person name="Okwuonu G."/>
            <person name="Ongeri F."/>
            <person name="Pham C."/>
            <person name="Simmons D."/>
            <person name="Wilczek-Boney K."/>
            <person name="Hale W."/>
            <person name="Jakkamsetti A."/>
            <person name="Pham P."/>
            <person name="Ruth R."/>
            <person name="San Lucas F."/>
            <person name="Warren J."/>
            <person name="Zhang J."/>
            <person name="Zhao Z."/>
            <person name="Zhou C."/>
            <person name="Zhu D."/>
            <person name="Lee S."/>
            <person name="Bess C."/>
            <person name="Blankenburg K."/>
            <person name="Forbes L."/>
            <person name="Fu Q."/>
            <person name="Gubbala S."/>
            <person name="Hirani K."/>
            <person name="Jayaseelan J.C."/>
            <person name="Lara F."/>
            <person name="Munidasa M."/>
            <person name="Palculict T."/>
            <person name="Patil S."/>
            <person name="Pu L.-L."/>
            <person name="Saada N."/>
            <person name="Tang L."/>
            <person name="Weissenberger G."/>
            <person name="Zhu Y."/>
            <person name="Hemphill L."/>
            <person name="Shang Y."/>
            <person name="Youmans B."/>
            <person name="Ayvaz T."/>
            <person name="Ross M."/>
            <person name="Santibanez J."/>
            <person name="Aqrawi P."/>
            <person name="Gross S."/>
            <person name="Joshi V."/>
            <person name="Fowler G."/>
            <person name="Nazareth L."/>
            <person name="Reid J."/>
            <person name="Worley K."/>
            <person name="Petrosino J."/>
            <person name="Highlander S."/>
            <person name="Gibbs R."/>
        </authorList>
    </citation>
    <scope>NUCLEOTIDE SEQUENCE [LARGE SCALE GENOMIC DNA]</scope>
    <source>
        <strain evidence="5 6">ATCC 23263</strain>
    </source>
</reference>
<name>E6MI90_9FIRM</name>
<dbReference type="PROSITE" id="PS51930">
    <property type="entry name" value="BMC_2"/>
    <property type="match status" value="2"/>
</dbReference>
<dbReference type="CDD" id="cd07054">
    <property type="entry name" value="BMC_PduT_repeat2"/>
    <property type="match status" value="1"/>
</dbReference>
<feature type="domain" description="BMC" evidence="4">
    <location>
        <begin position="96"/>
        <end position="179"/>
    </location>
</feature>
<dbReference type="Pfam" id="PF00936">
    <property type="entry name" value="BMC"/>
    <property type="match status" value="2"/>
</dbReference>
<dbReference type="PANTHER" id="PTHR33941">
    <property type="entry name" value="PROPANEDIOL UTILIZATION PROTEIN PDUA"/>
    <property type="match status" value="1"/>
</dbReference>
<sequence>MRRALGMIELNSIARGIRATDEMLKASQVDLVRSLTVCPGKYIVIIAGEVGEVEASMKAGKQLAAAYTVNTLLIPNIHEQLVPALMGTTQVVKPEALGVLEFYSIASAITAADTAAKAAQIQLIEVRIGYAIGGKGFVTLTGDVGAVKAAVSAAEDDRDLLVETTVIPRPAMPLTDALM</sequence>
<dbReference type="EMBL" id="AEQN01000022">
    <property type="protein sequence ID" value="EFV01242.1"/>
    <property type="molecule type" value="Genomic_DNA"/>
</dbReference>
<accession>E6MI90</accession>
<dbReference type="InterPro" id="IPR037233">
    <property type="entry name" value="CcmK-like_sf"/>
</dbReference>
<dbReference type="SMART" id="SM00877">
    <property type="entry name" value="BMC"/>
    <property type="match status" value="2"/>
</dbReference>
<evidence type="ECO:0000313" key="5">
    <source>
        <dbReference type="EMBL" id="EFV01242.1"/>
    </source>
</evidence>
<evidence type="ECO:0000256" key="3">
    <source>
        <dbReference type="PROSITE-ProRule" id="PRU01278"/>
    </source>
</evidence>
<organism evidence="5 6">
    <name type="scientific">Pseudoramibacter alactolyticus ATCC 23263</name>
    <dbReference type="NCBI Taxonomy" id="887929"/>
    <lineage>
        <taxon>Bacteria</taxon>
        <taxon>Bacillati</taxon>
        <taxon>Bacillota</taxon>
        <taxon>Clostridia</taxon>
        <taxon>Eubacteriales</taxon>
        <taxon>Eubacteriaceae</taxon>
        <taxon>Pseudoramibacter</taxon>
    </lineage>
</organism>
<dbReference type="GO" id="GO:0031469">
    <property type="term" value="C:bacterial microcompartment"/>
    <property type="evidence" value="ECO:0007669"/>
    <property type="project" value="UniProtKB-SubCell"/>
</dbReference>
<dbReference type="PIRSF" id="PIRSF034834">
    <property type="entry name" value="PduT"/>
    <property type="match status" value="1"/>
</dbReference>
<dbReference type="Gene3D" id="3.30.70.1710">
    <property type="match status" value="2"/>
</dbReference>
<gene>
    <name evidence="5" type="ORF">HMP0721_1623</name>
</gene>
<evidence type="ECO:0000256" key="1">
    <source>
        <dbReference type="ARBA" id="ARBA00024322"/>
    </source>
</evidence>
<dbReference type="AlphaFoldDB" id="E6MI90"/>
<dbReference type="SUPFAM" id="SSF143414">
    <property type="entry name" value="CcmK-like"/>
    <property type="match status" value="2"/>
</dbReference>
<protein>
    <submittedName>
        <fullName evidence="5">BMC domain protein</fullName>
    </submittedName>
</protein>
<evidence type="ECO:0000256" key="2">
    <source>
        <dbReference type="ARBA" id="ARBA00024446"/>
    </source>
</evidence>
<feature type="domain" description="BMC" evidence="4">
    <location>
        <begin position="4"/>
        <end position="86"/>
    </location>
</feature>
<dbReference type="InterPro" id="IPR050575">
    <property type="entry name" value="BMC_shell"/>
</dbReference>
<evidence type="ECO:0000259" key="4">
    <source>
        <dbReference type="PROSITE" id="PS51930"/>
    </source>
</evidence>
<comment type="caution">
    <text evidence="5">The sequence shown here is derived from an EMBL/GenBank/DDBJ whole genome shotgun (WGS) entry which is preliminary data.</text>
</comment>
<dbReference type="InterPro" id="IPR044872">
    <property type="entry name" value="CcmK/CsoS1_BMC"/>
</dbReference>
<dbReference type="CDD" id="cd07053">
    <property type="entry name" value="BMC_PduT_repeat1"/>
    <property type="match status" value="1"/>
</dbReference>
<dbReference type="eggNOG" id="COG4577">
    <property type="taxonomic scope" value="Bacteria"/>
</dbReference>
<comment type="similarity">
    <text evidence="3">Belongs to the bacterial microcompartments protein family.</text>
</comment>
<dbReference type="OrthoDB" id="9791973at2"/>
<evidence type="ECO:0000313" key="6">
    <source>
        <dbReference type="Proteomes" id="UP000004754"/>
    </source>
</evidence>